<dbReference type="EMBL" id="PKMF04000434">
    <property type="protein sequence ID" value="KAK7831930.1"/>
    <property type="molecule type" value="Genomic_DNA"/>
</dbReference>
<sequence>MGNCLRRESSSMVWAGDDWGSLNSSKNHHDAMFAEADHDHKGNNVERHRLLGNMSSSSASAGNNHAREVKIKITKKELEELVNMQGLSMEQVLARLAEAADDSKYELERQRSWKPALQSIPEAQAQSDKKLKETLLKLTKCDKAWKSAEASIENSERQAREQLHHLKEVEDQLAHAPIKIGELIKELGQKAEEIAKVEQVAYNLGQKETEAHLKSQIMTVCRGFYLRTWIEALNVARVDQALELRIQRKCSIPQLSESRQLPLFKVILLL</sequence>
<name>A0AAW0JZ07_QUESU</name>
<protein>
    <submittedName>
        <fullName evidence="1">Uncharacterized protein</fullName>
    </submittedName>
</protein>
<dbReference type="PANTHER" id="PTHR33647:SF10">
    <property type="entry name" value="DUF4228 DOMAIN-CONTAINING PROTEIN"/>
    <property type="match status" value="1"/>
</dbReference>
<gene>
    <name evidence="1" type="ORF">CFP56_026969</name>
</gene>
<dbReference type="AlphaFoldDB" id="A0AAW0JZ07"/>
<reference evidence="1 2" key="1">
    <citation type="journal article" date="2018" name="Sci. Data">
        <title>The draft genome sequence of cork oak.</title>
        <authorList>
            <person name="Ramos A.M."/>
            <person name="Usie A."/>
            <person name="Barbosa P."/>
            <person name="Barros P.M."/>
            <person name="Capote T."/>
            <person name="Chaves I."/>
            <person name="Simoes F."/>
            <person name="Abreu I."/>
            <person name="Carrasquinho I."/>
            <person name="Faro C."/>
            <person name="Guimaraes J.B."/>
            <person name="Mendonca D."/>
            <person name="Nobrega F."/>
            <person name="Rodrigues L."/>
            <person name="Saibo N.J.M."/>
            <person name="Varela M.C."/>
            <person name="Egas C."/>
            <person name="Matos J."/>
            <person name="Miguel C.M."/>
            <person name="Oliveira M.M."/>
            <person name="Ricardo C.P."/>
            <person name="Goncalves S."/>
        </authorList>
    </citation>
    <scope>NUCLEOTIDE SEQUENCE [LARGE SCALE GENOMIC DNA]</scope>
    <source>
        <strain evidence="2">cv. HL8</strain>
    </source>
</reference>
<proteinExistence type="predicted"/>
<dbReference type="Proteomes" id="UP000237347">
    <property type="component" value="Unassembled WGS sequence"/>
</dbReference>
<organism evidence="1 2">
    <name type="scientific">Quercus suber</name>
    <name type="common">Cork oak</name>
    <dbReference type="NCBI Taxonomy" id="58331"/>
    <lineage>
        <taxon>Eukaryota</taxon>
        <taxon>Viridiplantae</taxon>
        <taxon>Streptophyta</taxon>
        <taxon>Embryophyta</taxon>
        <taxon>Tracheophyta</taxon>
        <taxon>Spermatophyta</taxon>
        <taxon>Magnoliopsida</taxon>
        <taxon>eudicotyledons</taxon>
        <taxon>Gunneridae</taxon>
        <taxon>Pentapetalae</taxon>
        <taxon>rosids</taxon>
        <taxon>fabids</taxon>
        <taxon>Fagales</taxon>
        <taxon>Fagaceae</taxon>
        <taxon>Quercus</taxon>
    </lineage>
</organism>
<evidence type="ECO:0000313" key="2">
    <source>
        <dbReference type="Proteomes" id="UP000237347"/>
    </source>
</evidence>
<dbReference type="PANTHER" id="PTHR33647">
    <property type="entry name" value="OS01G0793900 PROTEIN"/>
    <property type="match status" value="1"/>
</dbReference>
<dbReference type="InterPro" id="IPR027417">
    <property type="entry name" value="P-loop_NTPase"/>
</dbReference>
<evidence type="ECO:0000313" key="1">
    <source>
        <dbReference type="EMBL" id="KAK7831930.1"/>
    </source>
</evidence>
<dbReference type="Gene3D" id="3.40.50.300">
    <property type="entry name" value="P-loop containing nucleotide triphosphate hydrolases"/>
    <property type="match status" value="1"/>
</dbReference>
<comment type="caution">
    <text evidence="1">The sequence shown here is derived from an EMBL/GenBank/DDBJ whole genome shotgun (WGS) entry which is preliminary data.</text>
</comment>
<accession>A0AAW0JZ07</accession>
<keyword evidence="2" id="KW-1185">Reference proteome</keyword>